<dbReference type="EMBL" id="WAJS01000030">
    <property type="protein sequence ID" value="KAB1642814.1"/>
    <property type="molecule type" value="Genomic_DNA"/>
</dbReference>
<keyword evidence="3" id="KW-1185">Reference proteome</keyword>
<accession>A0A7C8FKK1</accession>
<sequence length="763" mass="82516">MTWFAVFDRWGKQIGSLPDVIEAVHKDEVNGEDSLTLMLPECRLSKGQRIVWRDGWGEFHEHTVSKVTDVHAGGELYAAVYCENSIAELFTDYIEDLRPYKTTAYQALQKALSASRWAVGTVDVLGTSSASFYHISAREAVAEVVSNWGGELSVSIAVSGCEVASRSVNLLVRRGADNGKRFEWSKDIESIEREVSQDDVCTALYGYGKGVETYDEDGNATGGFSRKITFGSINGGRDWVGDEDAKLRWGVPDGHGGVKHAFGKAEFPECEDPAELKRLTEEELERRKVPQVTYSANVVSLADAGLEWEDCRAGDTVAIVDRELGERLSGRVLCVERYLFCEAATAITLGNIAPTIGSVLSGQAADLKWLRDRAAGWDGAAGLSESYINAVIASLNNTMNETGGYTYYKPGEGITTYDRPEDQNPTMAIQIKGAGFRIANSRKSNGEWNWRTFGTGEGFTADLITAGKIVGGANAWNLSTGDLQFKQGGITADNGSHWNLDSGEFQTTFVLNANAGSYRGTNYTRYTESVIAVEMSETTAFGIYRGTRYRYAYDDGNVTYSAVTGKSFIGGLTVNGSSVYLRATRAGTSDSLYITTGTTQAGNPGASFVNSHGNYCDIEALRAVDDTSGRTTGVGMACFDKPFIQASTYYNQVWLYPPIYSQTYLQQPATQLYLKNGTRAVLQMNNTNAIDMSGGVLEEKASGHISLKAPRMAVGTVPGGAGTYAVTGTFPVVTSISAKSGGGIEWTYGSVNITNGVITSWPK</sequence>
<evidence type="ECO:0000313" key="2">
    <source>
        <dbReference type="EMBL" id="KAB1642814.1"/>
    </source>
</evidence>
<feature type="domain" description="Tail spike" evidence="1">
    <location>
        <begin position="90"/>
        <end position="360"/>
    </location>
</feature>
<dbReference type="InterPro" id="IPR007119">
    <property type="entry name" value="Phage_tail_spike_N"/>
</dbReference>
<dbReference type="Pfam" id="PF06605">
    <property type="entry name" value="Prophage_tail"/>
    <property type="match status" value="1"/>
</dbReference>
<name>A0A7C8FKK1_9ACTN</name>
<proteinExistence type="predicted"/>
<evidence type="ECO:0000313" key="3">
    <source>
        <dbReference type="Proteomes" id="UP000479639"/>
    </source>
</evidence>
<dbReference type="RefSeq" id="WP_151431506.1">
    <property type="nucleotide sequence ID" value="NZ_JANJZI010000002.1"/>
</dbReference>
<dbReference type="InterPro" id="IPR010572">
    <property type="entry name" value="Tail_dom"/>
</dbReference>
<dbReference type="NCBIfam" id="TIGR01665">
    <property type="entry name" value="put_anti_recept"/>
    <property type="match status" value="1"/>
</dbReference>
<protein>
    <recommendedName>
        <fullName evidence="1">Tail spike domain-containing protein</fullName>
    </recommendedName>
</protein>
<gene>
    <name evidence="2" type="ORF">F8D48_09310</name>
</gene>
<comment type="caution">
    <text evidence="2">The sequence shown here is derived from an EMBL/GenBank/DDBJ whole genome shotgun (WGS) entry which is preliminary data.</text>
</comment>
<dbReference type="AlphaFoldDB" id="A0A7C8FKK1"/>
<organism evidence="2 3">
    <name type="scientific">Adlercreutzia muris</name>
    <dbReference type="NCBI Taxonomy" id="1796610"/>
    <lineage>
        <taxon>Bacteria</taxon>
        <taxon>Bacillati</taxon>
        <taxon>Actinomycetota</taxon>
        <taxon>Coriobacteriia</taxon>
        <taxon>Eggerthellales</taxon>
        <taxon>Eggerthellaceae</taxon>
        <taxon>Adlercreutzia</taxon>
    </lineage>
</organism>
<evidence type="ECO:0000259" key="1">
    <source>
        <dbReference type="Pfam" id="PF06605"/>
    </source>
</evidence>
<dbReference type="Proteomes" id="UP000479639">
    <property type="component" value="Unassembled WGS sequence"/>
</dbReference>
<reference evidence="2 3" key="1">
    <citation type="submission" date="2019-09" db="EMBL/GenBank/DDBJ databases">
        <title>Whole genome shotgun sequencing (WGS) of Ellagibacter isourolithinifaciens DSM 104140(T) and Adlercreutzia muris DSM 29508(T).</title>
        <authorList>
            <person name="Stoll D.A."/>
            <person name="Danylec N."/>
            <person name="Huch M."/>
        </authorList>
    </citation>
    <scope>NUCLEOTIDE SEQUENCE [LARGE SCALE GENOMIC DNA]</scope>
    <source>
        <strain evidence="2 3">DSM 29508</strain>
    </source>
</reference>